<feature type="non-terminal residue" evidence="1">
    <location>
        <position position="108"/>
    </location>
</feature>
<protein>
    <submittedName>
        <fullName evidence="1">Uncharacterized protein</fullName>
    </submittedName>
</protein>
<evidence type="ECO:0000313" key="1">
    <source>
        <dbReference type="EMBL" id="GAF90882.1"/>
    </source>
</evidence>
<dbReference type="AlphaFoldDB" id="X0TRU7"/>
<dbReference type="EMBL" id="BARS01010199">
    <property type="protein sequence ID" value="GAF90882.1"/>
    <property type="molecule type" value="Genomic_DNA"/>
</dbReference>
<proteinExistence type="predicted"/>
<comment type="caution">
    <text evidence="1">The sequence shown here is derived from an EMBL/GenBank/DDBJ whole genome shotgun (WGS) entry which is preliminary data.</text>
</comment>
<reference evidence="1" key="1">
    <citation type="journal article" date="2014" name="Front. Microbiol.">
        <title>High frequency of phylogenetically diverse reductive dehalogenase-homologous genes in deep subseafloor sedimentary metagenomes.</title>
        <authorList>
            <person name="Kawai M."/>
            <person name="Futagami T."/>
            <person name="Toyoda A."/>
            <person name="Takaki Y."/>
            <person name="Nishi S."/>
            <person name="Hori S."/>
            <person name="Arai W."/>
            <person name="Tsubouchi T."/>
            <person name="Morono Y."/>
            <person name="Uchiyama I."/>
            <person name="Ito T."/>
            <person name="Fujiyama A."/>
            <person name="Inagaki F."/>
            <person name="Takami H."/>
        </authorList>
    </citation>
    <scope>NUCLEOTIDE SEQUENCE</scope>
    <source>
        <strain evidence="1">Expedition CK06-06</strain>
    </source>
</reference>
<organism evidence="1">
    <name type="scientific">marine sediment metagenome</name>
    <dbReference type="NCBI Taxonomy" id="412755"/>
    <lineage>
        <taxon>unclassified sequences</taxon>
        <taxon>metagenomes</taxon>
        <taxon>ecological metagenomes</taxon>
    </lineage>
</organism>
<name>X0TRU7_9ZZZZ</name>
<sequence>MAKVEGLARVERAIKQLAAAFYDSPRREDNSVIVGYTASYAVYVHETFEPAEGAIHKARAPGKQGKYLEQPARKLNNDGTLANIVVTAMKRKLTLVKGLLLAGTRLQR</sequence>
<accession>X0TRU7</accession>
<gene>
    <name evidence="1" type="ORF">S01H1_18973</name>
</gene>